<accession>A0ACD3AXD7</accession>
<proteinExistence type="predicted"/>
<keyword evidence="2" id="KW-1185">Reference proteome</keyword>
<evidence type="ECO:0000313" key="1">
    <source>
        <dbReference type="EMBL" id="TFK69652.1"/>
    </source>
</evidence>
<protein>
    <submittedName>
        <fullName evidence="1">Uncharacterized protein</fullName>
    </submittedName>
</protein>
<dbReference type="EMBL" id="ML208327">
    <property type="protein sequence ID" value="TFK69652.1"/>
    <property type="molecule type" value="Genomic_DNA"/>
</dbReference>
<name>A0ACD3AXD7_9AGAR</name>
<sequence>MTTHTDGDAVVAVAVSRKRAAATNDSARPLKQSRRRKGKLHRLLELPYDILLEVLYQLDPYSLLRLSRASRDLRTFLMARASRHIWLAVLKNAGMPECPPGLSEPRYFRLVFDITCLECGVRRAKDVHWEAKTRCCKECASEIFTLWSLSSSLPYEVRSYVPSIFETTRPRGYRYDRRVINRYEEVHQSFADDVPLRDEWLAELKAQKEQYNTFVESIKKWTAARKEEQNQVRAEKRMARRLIIETKLRDLGWGSDLLAHCFNLPRKKEPAFHNALGHQRDLTDKVLESLLPDFESCLIAECEDQWRLLALELSAKGWSEEFVADSIQKAPLTARHSDPPCKYTYPRWRDVISICERYMDQRVIARLQADGWSESLARQCTRPDGSIVSQLLPTVANSETMPREDMLQTACEMHLNLVAGAQLRRKPQPLLDIIGVMLENSLGFLSLHRGHTISPSVADLVEHAPVLSAALAYADSLELPSHPGLDLLDELKFVPSTPWNQLLIPHFASLWTSWKTEKDSQLLRIAQRAVPTFSPSDLHLATTFFFCRSGAHLDEPIGYPRILSHACLTKPRTDSGQPEDAFHTQLGHVPWNLHQLLEYHQPANAIARVVILACGAHPDYMTAKDMSELNPVLECLACSSSTSERVFMNWRRAIIHGLKYHHETWPAVWRCLRSEERDALRSFANSSEGKHLQTFLHDRDVFLCKHCRFTNNFYKVYHHIMFNHVCGMSTEDIAPDPDSGYTPMEVRVPLAHRVAREMDGDQSLLGDGVGPTVLKASDYTMLSGERDFGIRGWEMSVYPPEEF</sequence>
<gene>
    <name evidence="1" type="ORF">BDN72DRAFT_897128</name>
</gene>
<evidence type="ECO:0000313" key="2">
    <source>
        <dbReference type="Proteomes" id="UP000308600"/>
    </source>
</evidence>
<reference evidence="1 2" key="1">
    <citation type="journal article" date="2019" name="Nat. Ecol. Evol.">
        <title>Megaphylogeny resolves global patterns of mushroom evolution.</title>
        <authorList>
            <person name="Varga T."/>
            <person name="Krizsan K."/>
            <person name="Foldi C."/>
            <person name="Dima B."/>
            <person name="Sanchez-Garcia M."/>
            <person name="Sanchez-Ramirez S."/>
            <person name="Szollosi G.J."/>
            <person name="Szarkandi J.G."/>
            <person name="Papp V."/>
            <person name="Albert L."/>
            <person name="Andreopoulos W."/>
            <person name="Angelini C."/>
            <person name="Antonin V."/>
            <person name="Barry K.W."/>
            <person name="Bougher N.L."/>
            <person name="Buchanan P."/>
            <person name="Buyck B."/>
            <person name="Bense V."/>
            <person name="Catcheside P."/>
            <person name="Chovatia M."/>
            <person name="Cooper J."/>
            <person name="Damon W."/>
            <person name="Desjardin D."/>
            <person name="Finy P."/>
            <person name="Geml J."/>
            <person name="Haridas S."/>
            <person name="Hughes K."/>
            <person name="Justo A."/>
            <person name="Karasinski D."/>
            <person name="Kautmanova I."/>
            <person name="Kiss B."/>
            <person name="Kocsube S."/>
            <person name="Kotiranta H."/>
            <person name="LaButti K.M."/>
            <person name="Lechner B.E."/>
            <person name="Liimatainen K."/>
            <person name="Lipzen A."/>
            <person name="Lukacs Z."/>
            <person name="Mihaltcheva S."/>
            <person name="Morgado L.N."/>
            <person name="Niskanen T."/>
            <person name="Noordeloos M.E."/>
            <person name="Ohm R.A."/>
            <person name="Ortiz-Santana B."/>
            <person name="Ovrebo C."/>
            <person name="Racz N."/>
            <person name="Riley R."/>
            <person name="Savchenko A."/>
            <person name="Shiryaev A."/>
            <person name="Soop K."/>
            <person name="Spirin V."/>
            <person name="Szebenyi C."/>
            <person name="Tomsovsky M."/>
            <person name="Tulloss R.E."/>
            <person name="Uehling J."/>
            <person name="Grigoriev I.V."/>
            <person name="Vagvolgyi C."/>
            <person name="Papp T."/>
            <person name="Martin F.M."/>
            <person name="Miettinen O."/>
            <person name="Hibbett D.S."/>
            <person name="Nagy L.G."/>
        </authorList>
    </citation>
    <scope>NUCLEOTIDE SEQUENCE [LARGE SCALE GENOMIC DNA]</scope>
    <source>
        <strain evidence="1 2">NL-1719</strain>
    </source>
</reference>
<dbReference type="Proteomes" id="UP000308600">
    <property type="component" value="Unassembled WGS sequence"/>
</dbReference>
<organism evidence="1 2">
    <name type="scientific">Pluteus cervinus</name>
    <dbReference type="NCBI Taxonomy" id="181527"/>
    <lineage>
        <taxon>Eukaryota</taxon>
        <taxon>Fungi</taxon>
        <taxon>Dikarya</taxon>
        <taxon>Basidiomycota</taxon>
        <taxon>Agaricomycotina</taxon>
        <taxon>Agaricomycetes</taxon>
        <taxon>Agaricomycetidae</taxon>
        <taxon>Agaricales</taxon>
        <taxon>Pluteineae</taxon>
        <taxon>Pluteaceae</taxon>
        <taxon>Pluteus</taxon>
    </lineage>
</organism>